<dbReference type="OrthoDB" id="6508505at2759"/>
<protein>
    <submittedName>
        <fullName evidence="2">Uncharacterized protein</fullName>
    </submittedName>
</protein>
<dbReference type="PANTHER" id="PTHR37162:SF1">
    <property type="entry name" value="BED-TYPE DOMAIN-CONTAINING PROTEIN"/>
    <property type="match status" value="1"/>
</dbReference>
<proteinExistence type="predicted"/>
<gene>
    <name evidence="2" type="ORF">SKAU_G00153660</name>
</gene>
<accession>A0A9Q1FH79</accession>
<organism evidence="2 3">
    <name type="scientific">Synaphobranchus kaupii</name>
    <name type="common">Kaup's arrowtooth eel</name>
    <dbReference type="NCBI Taxonomy" id="118154"/>
    <lineage>
        <taxon>Eukaryota</taxon>
        <taxon>Metazoa</taxon>
        <taxon>Chordata</taxon>
        <taxon>Craniata</taxon>
        <taxon>Vertebrata</taxon>
        <taxon>Euteleostomi</taxon>
        <taxon>Actinopterygii</taxon>
        <taxon>Neopterygii</taxon>
        <taxon>Teleostei</taxon>
        <taxon>Anguilliformes</taxon>
        <taxon>Synaphobranchidae</taxon>
        <taxon>Synaphobranchus</taxon>
    </lineage>
</organism>
<reference evidence="2" key="1">
    <citation type="journal article" date="2023" name="Science">
        <title>Genome structures resolve the early diversification of teleost fishes.</title>
        <authorList>
            <person name="Parey E."/>
            <person name="Louis A."/>
            <person name="Montfort J."/>
            <person name="Bouchez O."/>
            <person name="Roques C."/>
            <person name="Iampietro C."/>
            <person name="Lluch J."/>
            <person name="Castinel A."/>
            <person name="Donnadieu C."/>
            <person name="Desvignes T."/>
            <person name="Floi Bucao C."/>
            <person name="Jouanno E."/>
            <person name="Wen M."/>
            <person name="Mejri S."/>
            <person name="Dirks R."/>
            <person name="Jansen H."/>
            <person name="Henkel C."/>
            <person name="Chen W.J."/>
            <person name="Zahm M."/>
            <person name="Cabau C."/>
            <person name="Klopp C."/>
            <person name="Thompson A.W."/>
            <person name="Robinson-Rechavi M."/>
            <person name="Braasch I."/>
            <person name="Lecointre G."/>
            <person name="Bobe J."/>
            <person name="Postlethwait J.H."/>
            <person name="Berthelot C."/>
            <person name="Roest Crollius H."/>
            <person name="Guiguen Y."/>
        </authorList>
    </citation>
    <scope>NUCLEOTIDE SEQUENCE</scope>
    <source>
        <strain evidence="2">WJC10195</strain>
    </source>
</reference>
<name>A0A9Q1FH79_SYNKA</name>
<dbReference type="SUPFAM" id="SSF53098">
    <property type="entry name" value="Ribonuclease H-like"/>
    <property type="match status" value="1"/>
</dbReference>
<sequence length="589" mass="67981">MSSEDGGEATKKRKEHGSTATDTNGRKTKHHRVQLYRSVWELEPIFKGWLKPVAGNETKAFFRCCNVQMVSEITVLKNHAKGTKHMEKTRFWKLAQVFSAENREFVTLGASAERLYTEMIKSFTDANVPLKNIVGFASDGCNTMMGKNNSVSSRLKNDLPGITVQRCICHSLHLCASAACKQLPRMCEDLARDVYGYFKNSTKRVAQLKEFQEFCHVEPHKLLKPSQTRWLSLHQVVKRMCTQWDALRLFFTDQWLEARLNAAENIFNALNNESLRLYFHFLDWILPKFTGLNEHFQSEKVVITTLRNKMCETYKDLLLSFMDRDYVLHNNITRIDPTDTARTLPLNAMYFGVSVMQRLNTTQQLPPAAVTDFRMRCQMFVKVACQEIQKRFNFDDPILTQIECLSPAIAIDAHSRALYPSLFPLMQTVPRILDMNDTDRVQAIDDEWRKMPLMNLPASSKEMDVDAFWYNALQMKDLGGEQVFKHLASFVLDVLVFPHSNASWTDEITETLILWRGTNMGLFTGKRNAAVKGFEVFMKEMGLEGKVTVAFVKKKWENLKQKYKACLYYLYLYLSVRDNLIQGCYPNGL</sequence>
<dbReference type="PANTHER" id="PTHR37162">
    <property type="entry name" value="HAT FAMILY DIMERISATION DOMAINCONTAINING PROTEIN-RELATED"/>
    <property type="match status" value="1"/>
</dbReference>
<evidence type="ECO:0000256" key="1">
    <source>
        <dbReference type="SAM" id="MobiDB-lite"/>
    </source>
</evidence>
<comment type="caution">
    <text evidence="2">The sequence shown here is derived from an EMBL/GenBank/DDBJ whole genome shotgun (WGS) entry which is preliminary data.</text>
</comment>
<evidence type="ECO:0000313" key="3">
    <source>
        <dbReference type="Proteomes" id="UP001152622"/>
    </source>
</evidence>
<evidence type="ECO:0000313" key="2">
    <source>
        <dbReference type="EMBL" id="KAJ8358841.1"/>
    </source>
</evidence>
<keyword evidence="3" id="KW-1185">Reference proteome</keyword>
<dbReference type="Proteomes" id="UP001152622">
    <property type="component" value="Chromosome 5"/>
</dbReference>
<dbReference type="InterPro" id="IPR012337">
    <property type="entry name" value="RNaseH-like_sf"/>
</dbReference>
<feature type="region of interest" description="Disordered" evidence="1">
    <location>
        <begin position="1"/>
        <end position="29"/>
    </location>
</feature>
<dbReference type="EMBL" id="JAINUF010000005">
    <property type="protein sequence ID" value="KAJ8358841.1"/>
    <property type="molecule type" value="Genomic_DNA"/>
</dbReference>
<dbReference type="AlphaFoldDB" id="A0A9Q1FH79"/>